<dbReference type="GO" id="GO:0016787">
    <property type="term" value="F:hydrolase activity"/>
    <property type="evidence" value="ECO:0007669"/>
    <property type="project" value="UniProtKB-UniRule"/>
</dbReference>
<organism evidence="5 6">
    <name type="scientific">Caminibacter pacificus</name>
    <dbReference type="NCBI Taxonomy" id="1424653"/>
    <lineage>
        <taxon>Bacteria</taxon>
        <taxon>Pseudomonadati</taxon>
        <taxon>Campylobacterota</taxon>
        <taxon>Epsilonproteobacteria</taxon>
        <taxon>Nautiliales</taxon>
        <taxon>Nautiliaceae</taxon>
        <taxon>Caminibacter</taxon>
    </lineage>
</organism>
<dbReference type="Proteomes" id="UP000272781">
    <property type="component" value="Unassembled WGS sequence"/>
</dbReference>
<evidence type="ECO:0000256" key="1">
    <source>
        <dbReference type="ARBA" id="ARBA00008950"/>
    </source>
</evidence>
<sequence>MKVGIISDTHKKAGRAKKAIDFLMDKNIEFLVHAGDIVKEEILEYMEALPIRYVAVLGNNDLHLYSVVDKYELVTEPFYFKLAGKTWKLMHYPRYMFPLDTDIIVYGHTHDVDITFNGKNLILNPGEVCARDHGFSTCMTLDIEDEKYIVTLYYRKVGEKEWKSKVKEFLIPKGE</sequence>
<evidence type="ECO:0000259" key="3">
    <source>
        <dbReference type="Pfam" id="PF12850"/>
    </source>
</evidence>
<gene>
    <name evidence="4" type="ORF">C6V80_00525</name>
    <name evidence="5" type="ORF">EDC58_1858</name>
</gene>
<dbReference type="RefSeq" id="WP_123353229.1">
    <property type="nucleotide sequence ID" value="NZ_CP027432.2"/>
</dbReference>
<dbReference type="Gene3D" id="3.60.21.10">
    <property type="match status" value="1"/>
</dbReference>
<dbReference type="InterPro" id="IPR000979">
    <property type="entry name" value="Phosphodiesterase_MJ0936/Vps29"/>
</dbReference>
<keyword evidence="2" id="KW-0479">Metal-binding</keyword>
<evidence type="ECO:0000313" key="6">
    <source>
        <dbReference type="Proteomes" id="UP000272781"/>
    </source>
</evidence>
<keyword evidence="7" id="KW-1185">Reference proteome</keyword>
<dbReference type="InterPro" id="IPR024654">
    <property type="entry name" value="Calcineurin-like_PHP_lpxH"/>
</dbReference>
<dbReference type="AlphaFoldDB" id="A0AAJ4RB29"/>
<proteinExistence type="inferred from homology"/>
<reference evidence="5 6" key="2">
    <citation type="submission" date="2018-11" db="EMBL/GenBank/DDBJ databases">
        <title>Genomic Encyclopedia of Type Strains, Phase IV (KMG-IV): sequencing the most valuable type-strain genomes for metagenomic binning, comparative biology and taxonomic classification.</title>
        <authorList>
            <person name="Goeker M."/>
        </authorList>
    </citation>
    <scope>NUCLEOTIDE SEQUENCE [LARGE SCALE GENOMIC DNA]</scope>
    <source>
        <strain evidence="5 6">DSM 27783</strain>
    </source>
</reference>
<dbReference type="EMBL" id="RJVK01000005">
    <property type="protein sequence ID" value="ROR38939.1"/>
    <property type="molecule type" value="Genomic_DNA"/>
</dbReference>
<comment type="cofactor">
    <cofactor evidence="2">
        <name>a divalent metal cation</name>
        <dbReference type="ChEBI" id="CHEBI:60240"/>
    </cofactor>
</comment>
<dbReference type="GO" id="GO:0046872">
    <property type="term" value="F:metal ion binding"/>
    <property type="evidence" value="ECO:0007669"/>
    <property type="project" value="UniProtKB-KW"/>
</dbReference>
<evidence type="ECO:0000256" key="2">
    <source>
        <dbReference type="RuleBase" id="RU362039"/>
    </source>
</evidence>
<accession>A0AAJ4RB29</accession>
<dbReference type="PANTHER" id="PTHR43165">
    <property type="entry name" value="METALLOPHOSPHOESTERASE"/>
    <property type="match status" value="1"/>
</dbReference>
<dbReference type="InterPro" id="IPR053193">
    <property type="entry name" value="MetalloPDE_YfcE-like"/>
</dbReference>
<evidence type="ECO:0000313" key="4">
    <source>
        <dbReference type="EMBL" id="QCI27500.1"/>
    </source>
</evidence>
<comment type="similarity">
    <text evidence="1 2">Belongs to the metallophosphoesterase superfamily. YfcE family.</text>
</comment>
<protein>
    <recommendedName>
        <fullName evidence="2">Phosphoesterase</fullName>
        <ecNumber evidence="2">3.1.4.-</ecNumber>
    </recommendedName>
</protein>
<dbReference type="NCBIfam" id="TIGR00040">
    <property type="entry name" value="yfcE"/>
    <property type="match status" value="1"/>
</dbReference>
<feature type="domain" description="Calcineurin-like phosphoesterase" evidence="3">
    <location>
        <begin position="1"/>
        <end position="145"/>
    </location>
</feature>
<reference evidence="7" key="1">
    <citation type="submission" date="2018-03" db="EMBL/GenBank/DDBJ databases">
        <title>A comparative analysis of the Nautiliaceae.</title>
        <authorList>
            <person name="Grosche A."/>
            <person name="Smedile F."/>
            <person name="Vetriani C."/>
        </authorList>
    </citation>
    <scope>NUCLEOTIDE SEQUENCE [LARGE SCALE GENOMIC DNA]</scope>
    <source>
        <strain evidence="7">TB6</strain>
    </source>
</reference>
<dbReference type="SUPFAM" id="SSF56300">
    <property type="entry name" value="Metallo-dependent phosphatases"/>
    <property type="match status" value="1"/>
</dbReference>
<dbReference type="Proteomes" id="UP000298805">
    <property type="component" value="Chromosome"/>
</dbReference>
<reference evidence="4" key="3">
    <citation type="submission" date="2019-06" db="EMBL/GenBank/DDBJ databases">
        <title>A comparative analysis of the Nautiliaceae.</title>
        <authorList>
            <person name="Grosche A."/>
            <person name="Smedile F."/>
            <person name="Vetriani C."/>
        </authorList>
    </citation>
    <scope>NUCLEOTIDE SEQUENCE</scope>
    <source>
        <strain evidence="4">TB6</strain>
    </source>
</reference>
<dbReference type="EMBL" id="CP027432">
    <property type="protein sequence ID" value="QCI27500.1"/>
    <property type="molecule type" value="Genomic_DNA"/>
</dbReference>
<dbReference type="InterPro" id="IPR029052">
    <property type="entry name" value="Metallo-depent_PP-like"/>
</dbReference>
<dbReference type="Pfam" id="PF12850">
    <property type="entry name" value="Metallophos_2"/>
    <property type="match status" value="1"/>
</dbReference>
<name>A0AAJ4RB29_9BACT</name>
<evidence type="ECO:0000313" key="5">
    <source>
        <dbReference type="EMBL" id="ROR38939.1"/>
    </source>
</evidence>
<dbReference type="PANTHER" id="PTHR43165:SF1">
    <property type="entry name" value="PHOSPHODIESTERASE MJ0936"/>
    <property type="match status" value="1"/>
</dbReference>
<evidence type="ECO:0000313" key="7">
    <source>
        <dbReference type="Proteomes" id="UP000298805"/>
    </source>
</evidence>
<dbReference type="EC" id="3.1.4.-" evidence="2"/>